<feature type="compositionally biased region" description="Pro residues" evidence="2">
    <location>
        <begin position="115"/>
        <end position="216"/>
    </location>
</feature>
<dbReference type="Pfam" id="PF14021">
    <property type="entry name" value="TNT"/>
    <property type="match status" value="1"/>
</dbReference>
<keyword evidence="1" id="KW-0945">Host-virus interaction</keyword>
<feature type="compositionally biased region" description="Polar residues" evidence="2">
    <location>
        <begin position="71"/>
        <end position="92"/>
    </location>
</feature>
<evidence type="ECO:0000256" key="1">
    <source>
        <dbReference type="ARBA" id="ARBA00022581"/>
    </source>
</evidence>
<dbReference type="RefSeq" id="WP_377930780.1">
    <property type="nucleotide sequence ID" value="NZ_JBHUEM010000055.1"/>
</dbReference>
<reference evidence="6" key="1">
    <citation type="journal article" date="2019" name="Int. J. Syst. Evol. Microbiol.">
        <title>The Global Catalogue of Microorganisms (GCM) 10K type strain sequencing project: providing services to taxonomists for standard genome sequencing and annotation.</title>
        <authorList>
            <consortium name="The Broad Institute Genomics Platform"/>
            <consortium name="The Broad Institute Genome Sequencing Center for Infectious Disease"/>
            <person name="Wu L."/>
            <person name="Ma J."/>
        </authorList>
    </citation>
    <scope>NUCLEOTIDE SEQUENCE [LARGE SCALE GENOMIC DNA]</scope>
    <source>
        <strain evidence="6">CCUG 49339</strain>
    </source>
</reference>
<evidence type="ECO:0000313" key="5">
    <source>
        <dbReference type="EMBL" id="MFD1739541.1"/>
    </source>
</evidence>
<dbReference type="InterPro" id="IPR036366">
    <property type="entry name" value="PGBDSf"/>
</dbReference>
<proteinExistence type="predicted"/>
<keyword evidence="6" id="KW-1185">Reference proteome</keyword>
<feature type="domain" description="Peptidoglycan binding-like" evidence="3">
    <location>
        <begin position="344"/>
        <end position="395"/>
    </location>
</feature>
<evidence type="ECO:0000259" key="4">
    <source>
        <dbReference type="Pfam" id="PF14021"/>
    </source>
</evidence>
<evidence type="ECO:0000256" key="2">
    <source>
        <dbReference type="SAM" id="MobiDB-lite"/>
    </source>
</evidence>
<feature type="region of interest" description="Disordered" evidence="2">
    <location>
        <begin position="1"/>
        <end position="251"/>
    </location>
</feature>
<feature type="domain" description="Peptidoglycan binding-like" evidence="3">
    <location>
        <begin position="425"/>
        <end position="473"/>
    </location>
</feature>
<dbReference type="InterPro" id="IPR036365">
    <property type="entry name" value="PGBD-like_sf"/>
</dbReference>
<feature type="domain" description="Peptidoglycan binding-like" evidence="3">
    <location>
        <begin position="264"/>
        <end position="320"/>
    </location>
</feature>
<sequence>MPYTRTSYSRPSYSSAPSSRSSSSSSSSQPRTSSPSSSSTRTSTPTRTTSPPSTPSPTRPAPSEPGKGTYVNATVSDRGITQQPTASTTMVVTSPRGGYGGSPQTKPSQGSYYPAPQPKPSQPAQPPSYPAPRPTPPAPPPRPTPPAQPPSYPAPKPVEPPVVQPKPKPVPTLPVQPSPVQPPVQQPKPPSPNPVTPLPGPSQPPVTTPVPDPTQPAPGAHQPGTRPQPSSPTHGAIDPGAEGPAPITGKKTWEGETLRKGDQGLQVKQLQLLLVEFGFLNKNEIDGKYGPKTELAVRHFQDSYGLSTDGVAGQQTYRKLMELKSKSYNYPITWKGETLKEGDNGQAVRDLQRILNKLGFNAGAEDGAFGAKTKNAVLLFEQFMGKSSDGVADKGLFYELTSKLHRQTQLSGQWIKESLQRGDIGQQVQTLQALLKSIGFDDVEVNGKFDKKTEDAVKKFEAYSGYNADGIAGWRIKKDLEGFLTKRNENITEDEGNFKVSGINAIGIMHGIAEELWSSVKESFALIHSFDDMIYQTAKLTSSIVSGEITIQDIQDGLKSSLKEEFVEPFEYIKKHGKDLDSATYKESKEFGHHLTKAIFTIGAVLTAGVGSAALLAKLGTKLGGTLKDIADIGSEKVLDDIGKGTGQSVAKLGPDELVVADKSFLNEEGRIDWEKYAPNGGYVQGTRVDGVSLEAGTVIDRYGSSRGSYTSPVGTGYGERALPYIENPNAYHQYRVVKQIENVSKGEIAPAFNQPGGGIQYELPNSIDYLLKNGYLEEIK</sequence>
<dbReference type="PANTHER" id="PTHR13037:SF24">
    <property type="entry name" value="POLYCOMB PROTEIN PCL-RELATED"/>
    <property type="match status" value="1"/>
</dbReference>
<dbReference type="SUPFAM" id="SSF47090">
    <property type="entry name" value="PGBD-like"/>
    <property type="match status" value="3"/>
</dbReference>
<feature type="compositionally biased region" description="Low complexity" evidence="2">
    <location>
        <begin position="1"/>
        <end position="51"/>
    </location>
</feature>
<evidence type="ECO:0000313" key="6">
    <source>
        <dbReference type="Proteomes" id="UP001597214"/>
    </source>
</evidence>
<gene>
    <name evidence="5" type="ORF">ACFSCX_23960</name>
</gene>
<dbReference type="PRINTS" id="PR01217">
    <property type="entry name" value="PRICHEXTENSN"/>
</dbReference>
<dbReference type="Gene3D" id="1.10.101.10">
    <property type="entry name" value="PGBD-like superfamily/PGBD"/>
    <property type="match status" value="3"/>
</dbReference>
<name>A0ABW4LY87_9BACI</name>
<dbReference type="EMBL" id="JBHUEM010000055">
    <property type="protein sequence ID" value="MFD1739541.1"/>
    <property type="molecule type" value="Genomic_DNA"/>
</dbReference>
<feature type="domain" description="TNT" evidence="4">
    <location>
        <begin position="694"/>
        <end position="780"/>
    </location>
</feature>
<feature type="compositionally biased region" description="Pro residues" evidence="2">
    <location>
        <begin position="52"/>
        <end position="63"/>
    </location>
</feature>
<evidence type="ECO:0000259" key="3">
    <source>
        <dbReference type="Pfam" id="PF01471"/>
    </source>
</evidence>
<dbReference type="Proteomes" id="UP001597214">
    <property type="component" value="Unassembled WGS sequence"/>
</dbReference>
<comment type="caution">
    <text evidence="5">The sequence shown here is derived from an EMBL/GenBank/DDBJ whole genome shotgun (WGS) entry which is preliminary data.</text>
</comment>
<dbReference type="InterPro" id="IPR002477">
    <property type="entry name" value="Peptidoglycan-bd-like"/>
</dbReference>
<dbReference type="PANTHER" id="PTHR13037">
    <property type="entry name" value="FORMIN"/>
    <property type="match status" value="1"/>
</dbReference>
<dbReference type="Pfam" id="PF01471">
    <property type="entry name" value="PG_binding_1"/>
    <property type="match status" value="3"/>
</dbReference>
<protein>
    <submittedName>
        <fullName evidence="5">Peptidoglycan-binding protein</fullName>
    </submittedName>
</protein>
<organism evidence="5 6">
    <name type="scientific">Bacillus salitolerans</name>
    <dbReference type="NCBI Taxonomy" id="1437434"/>
    <lineage>
        <taxon>Bacteria</taxon>
        <taxon>Bacillati</taxon>
        <taxon>Bacillota</taxon>
        <taxon>Bacilli</taxon>
        <taxon>Bacillales</taxon>
        <taxon>Bacillaceae</taxon>
        <taxon>Bacillus</taxon>
    </lineage>
</organism>
<accession>A0ABW4LY87</accession>
<dbReference type="InterPro" id="IPR025331">
    <property type="entry name" value="TNT"/>
</dbReference>